<evidence type="ECO:0000256" key="6">
    <source>
        <dbReference type="ARBA" id="ARBA00023273"/>
    </source>
</evidence>
<keyword evidence="1" id="KW-0479">Metal-binding</keyword>
<feature type="compositionally biased region" description="Polar residues" evidence="8">
    <location>
        <begin position="1185"/>
        <end position="1202"/>
    </location>
</feature>
<comment type="subcellular location">
    <subcellularLocation>
        <location evidence="7">Presynaptic active zone</location>
    </subcellularLocation>
</comment>
<keyword evidence="5" id="KW-0770">Synapse</keyword>
<feature type="region of interest" description="Disordered" evidence="8">
    <location>
        <begin position="79"/>
        <end position="98"/>
    </location>
</feature>
<dbReference type="InterPro" id="IPR052098">
    <property type="entry name" value="Presynaptic_Scaffold_Bsn/Pclo"/>
</dbReference>
<dbReference type="SUPFAM" id="SSF57903">
    <property type="entry name" value="FYVE/PHD zinc finger"/>
    <property type="match status" value="1"/>
</dbReference>
<feature type="compositionally biased region" description="Low complexity" evidence="8">
    <location>
        <begin position="594"/>
        <end position="607"/>
    </location>
</feature>
<dbReference type="Pfam" id="PF05715">
    <property type="entry name" value="zf-piccolo"/>
    <property type="match status" value="1"/>
</dbReference>
<dbReference type="PANTHER" id="PTHR14113:SF6">
    <property type="entry name" value="PROTEIN PICCOLO"/>
    <property type="match status" value="1"/>
</dbReference>
<feature type="compositionally biased region" description="Polar residues" evidence="8">
    <location>
        <begin position="89"/>
        <end position="98"/>
    </location>
</feature>
<dbReference type="GO" id="GO:0008270">
    <property type="term" value="F:zinc ion binding"/>
    <property type="evidence" value="ECO:0007669"/>
    <property type="project" value="UniProtKB-KW"/>
</dbReference>
<keyword evidence="4" id="KW-0862">Zinc</keyword>
<dbReference type="InterPro" id="IPR008899">
    <property type="entry name" value="Znf_piccolo"/>
</dbReference>
<proteinExistence type="predicted"/>
<feature type="region of interest" description="Disordered" evidence="8">
    <location>
        <begin position="1"/>
        <end position="60"/>
    </location>
</feature>
<evidence type="ECO:0000256" key="8">
    <source>
        <dbReference type="SAM" id="MobiDB-lite"/>
    </source>
</evidence>
<evidence type="ECO:0000256" key="2">
    <source>
        <dbReference type="ARBA" id="ARBA00022737"/>
    </source>
</evidence>
<dbReference type="PANTHER" id="PTHR14113">
    <property type="entry name" value="PICCOLO/BASSOON"/>
    <property type="match status" value="1"/>
</dbReference>
<dbReference type="Proteomes" id="UP000593565">
    <property type="component" value="Unassembled WGS sequence"/>
</dbReference>
<dbReference type="GO" id="GO:0098982">
    <property type="term" value="C:GABA-ergic synapse"/>
    <property type="evidence" value="ECO:0007669"/>
    <property type="project" value="TreeGrafter"/>
</dbReference>
<feature type="region of interest" description="Disordered" evidence="8">
    <location>
        <begin position="571"/>
        <end position="646"/>
    </location>
</feature>
<keyword evidence="3" id="KW-0863">Zinc-finger</keyword>
<protein>
    <recommendedName>
        <fullName evidence="9">Zinc finger piccolo-type domain-containing protein</fullName>
    </recommendedName>
</protein>
<organism evidence="10 11">
    <name type="scientific">Ameiurus melas</name>
    <name type="common">Black bullhead</name>
    <name type="synonym">Silurus melas</name>
    <dbReference type="NCBI Taxonomy" id="219545"/>
    <lineage>
        <taxon>Eukaryota</taxon>
        <taxon>Metazoa</taxon>
        <taxon>Chordata</taxon>
        <taxon>Craniata</taxon>
        <taxon>Vertebrata</taxon>
        <taxon>Euteleostomi</taxon>
        <taxon>Actinopterygii</taxon>
        <taxon>Neopterygii</taxon>
        <taxon>Teleostei</taxon>
        <taxon>Ostariophysi</taxon>
        <taxon>Siluriformes</taxon>
        <taxon>Ictaluridae</taxon>
        <taxon>Ameiurus</taxon>
    </lineage>
</organism>
<accession>A0A7J5ZNF4</accession>
<feature type="compositionally biased region" description="Low complexity" evidence="8">
    <location>
        <begin position="895"/>
        <end position="917"/>
    </location>
</feature>
<feature type="compositionally biased region" description="Polar residues" evidence="8">
    <location>
        <begin position="1"/>
        <end position="38"/>
    </location>
</feature>
<feature type="compositionally biased region" description="Polar residues" evidence="8">
    <location>
        <begin position="583"/>
        <end position="593"/>
    </location>
</feature>
<feature type="compositionally biased region" description="Basic and acidic residues" evidence="8">
    <location>
        <begin position="614"/>
        <end position="625"/>
    </location>
</feature>
<dbReference type="GO" id="GO:1904071">
    <property type="term" value="P:presynaptic active zone assembly"/>
    <property type="evidence" value="ECO:0007669"/>
    <property type="project" value="TreeGrafter"/>
</dbReference>
<dbReference type="Gene3D" id="3.30.40.10">
    <property type="entry name" value="Zinc/RING finger domain, C3HC4 (zinc finger)"/>
    <property type="match status" value="1"/>
</dbReference>
<evidence type="ECO:0000256" key="5">
    <source>
        <dbReference type="ARBA" id="ARBA00023018"/>
    </source>
</evidence>
<evidence type="ECO:0000256" key="3">
    <source>
        <dbReference type="ARBA" id="ARBA00022771"/>
    </source>
</evidence>
<evidence type="ECO:0000259" key="9">
    <source>
        <dbReference type="Pfam" id="PF05715"/>
    </source>
</evidence>
<feature type="region of interest" description="Disordered" evidence="8">
    <location>
        <begin position="170"/>
        <end position="202"/>
    </location>
</feature>
<feature type="non-terminal residue" evidence="10">
    <location>
        <position position="1"/>
    </location>
</feature>
<sequence>FSSASNLISSALQDESSPPVSRKGSTVSQSSTPATSRKGSIVPTGEPKPPISKRVDDKPVDKKTEELFIKLTVTEKQEAMPEPVEVTTMPKSPSKASQPTCPLCKVDLNVGSEELPNYNTCTECKDMVCNLCGFNPMPHLGEGEWLCLHCQTQRALSVNLGDMGQIPRPFSTSGTESAGLHKDQSIKISEGVQVTETPQPTVLKPNTEEQIVASKIQSLESVATPPASIQTTDTTPIEASDKTDALKCIPTEPTVREEKLTTEELIQHVSSQEAAAIQIESETPPTEVVITTLELKSEIAQPMIRTKAEVDFPKIMQPPTVAASMEFTETCELTTMAAKLAEDAAFEDKLIQNEGSVIQLKITPTTPCEHEGIVLSLSGDKTNNLKVNDKKDPQGNNIFPVSAESYSSSEEELKEITRASESLWKETAAELAQIKGTVCIKHYSDSGDEAFIQTELKKTSTDKDLSLTYHQNYITKQIRQKDHQILNKVSDPDSGSIDHEAERNIKQLNVPEESADSCLLSQEDQIMHVSPIYKTVKTFILNDNEKEENTELKSTIAISVQQNVPVSQISEEESLAEDMSKDGGSSSRQVSHVTSGTTSPTSLSSLGEESDSSPCHKKDSLEGKQQRKVKHRQGQPLQIIADSSEEEKILEEGDQLIEQEIQRETDQRPFKKSYKKLHKEKDPFLDHPPNKHSQIECISQAEEVLQVSEINTYETFSYSKLSPRTETEQENVVSSRLPPMDLMHDVGEKQLKSADEAYEEMMQKAKELKAMTKKITPPDIEPLYGGMLIEDYVYESLVEEPAQAIAPDHNTTVDEYLTNLSVTETVRKLRTPEEAYEEMQKNRELMLKDQTIEHAYVNKPDTDTCYVNISEHENWQWYAETTNDELLNREKDIMTPGTSPTQSTPTPLSPVSPLSLSEPLYDSTEVIQIPSSGEEDNVKDEFTTEPIECTMEPYRAGSTSPQDQPFKNVLYPIPDLKITQCSSGEEEAEDESITREYEIVMLNGIAQCDEKSEGDSEFKEYSVEAQLIESEPTSVVSEVPLSKLPFEHVSLASAWDSQAPALSPPSTSLDLTSFSSCLIDQIAGQASIPPKNYVAESSTTLGSDSENSVIISVEDLVSKPALQHLVQPAPLIDISMEAIICPSQVAASNQQTIKVSTAPSLPGMSATQPPLEPKLILVSSPADVSESSVTPEPTHSPNTADVSMSKPPLSPKPVFTSKPTLDASIVKIQDRVSQPDLDLLSIHSETILEPTNIEDYSTLMLTSTVTSMSTQEQITVSVSSQAMSPTSVLATVSFITDSATAPAYVPQAPISCVASTPFVPDVLFPRSEWPVQVPTLDPTPGYSGREHTFPAIVPEPVPFIVEMPDLMPSPSKYPIPSTALISTLAHTPALTSTSTIDKGHISALNAVSTCCSTDTLSTVQSISVAPCVSSLSVEQSYFCSTISQSPKPSILVDSFIHHQHVSPTIHAADMTAMTPVIKIPISCIDADKSLVEATAAHELPAAVSQTFQSVEHAVTKVFPIINTTVDFVTLSSLPSQSIVVDTKPNTGNVQLAVHGSQIVTPALQTGQGTAIIVPSVENIHMIKQETQDIITNAPTSIQQARCPPVIVSVSTAISLDSFF</sequence>
<feature type="region of interest" description="Disordered" evidence="8">
    <location>
        <begin position="892"/>
        <end position="917"/>
    </location>
</feature>
<keyword evidence="2" id="KW-0677">Repeat</keyword>
<feature type="region of interest" description="Disordered" evidence="8">
    <location>
        <begin position="1180"/>
        <end position="1209"/>
    </location>
</feature>
<dbReference type="InterPro" id="IPR013083">
    <property type="entry name" value="Znf_RING/FYVE/PHD"/>
</dbReference>
<evidence type="ECO:0000256" key="1">
    <source>
        <dbReference type="ARBA" id="ARBA00022723"/>
    </source>
</evidence>
<dbReference type="GO" id="GO:0098882">
    <property type="term" value="F:structural constituent of presynaptic active zone"/>
    <property type="evidence" value="ECO:0007669"/>
    <property type="project" value="TreeGrafter"/>
</dbReference>
<dbReference type="EMBL" id="JAAGNN010000026">
    <property type="protein sequence ID" value="KAF4072006.1"/>
    <property type="molecule type" value="Genomic_DNA"/>
</dbReference>
<evidence type="ECO:0000256" key="7">
    <source>
        <dbReference type="ARBA" id="ARBA00034101"/>
    </source>
</evidence>
<comment type="caution">
    <text evidence="10">The sequence shown here is derived from an EMBL/GenBank/DDBJ whole genome shotgun (WGS) entry which is preliminary data.</text>
</comment>
<feature type="non-terminal residue" evidence="10">
    <location>
        <position position="1619"/>
    </location>
</feature>
<keyword evidence="11" id="KW-1185">Reference proteome</keyword>
<name>A0A7J5ZNF4_AMEME</name>
<dbReference type="GO" id="GO:0035418">
    <property type="term" value="P:protein localization to synapse"/>
    <property type="evidence" value="ECO:0007669"/>
    <property type="project" value="TreeGrafter"/>
</dbReference>
<dbReference type="GO" id="GO:0048788">
    <property type="term" value="C:cytoskeleton of presynaptic active zone"/>
    <property type="evidence" value="ECO:0007669"/>
    <property type="project" value="TreeGrafter"/>
</dbReference>
<evidence type="ECO:0000313" key="11">
    <source>
        <dbReference type="Proteomes" id="UP000593565"/>
    </source>
</evidence>
<evidence type="ECO:0000313" key="10">
    <source>
        <dbReference type="EMBL" id="KAF4072006.1"/>
    </source>
</evidence>
<dbReference type="GO" id="GO:0098978">
    <property type="term" value="C:glutamatergic synapse"/>
    <property type="evidence" value="ECO:0007669"/>
    <property type="project" value="TreeGrafter"/>
</dbReference>
<gene>
    <name evidence="10" type="ORF">AMELA_G00269390</name>
</gene>
<evidence type="ECO:0000256" key="4">
    <source>
        <dbReference type="ARBA" id="ARBA00022833"/>
    </source>
</evidence>
<keyword evidence="6" id="KW-0966">Cell projection</keyword>
<dbReference type="GO" id="GO:0030424">
    <property type="term" value="C:axon"/>
    <property type="evidence" value="ECO:0007669"/>
    <property type="project" value="TreeGrafter"/>
</dbReference>
<dbReference type="InterPro" id="IPR011011">
    <property type="entry name" value="Znf_FYVE_PHD"/>
</dbReference>
<reference evidence="10 11" key="1">
    <citation type="submission" date="2020-02" db="EMBL/GenBank/DDBJ databases">
        <title>A chromosome-scale genome assembly of the black bullhead catfish (Ameiurus melas).</title>
        <authorList>
            <person name="Wen M."/>
            <person name="Zham M."/>
            <person name="Cabau C."/>
            <person name="Klopp C."/>
            <person name="Donnadieu C."/>
            <person name="Roques C."/>
            <person name="Bouchez O."/>
            <person name="Lampietro C."/>
            <person name="Jouanno E."/>
            <person name="Herpin A."/>
            <person name="Louis A."/>
            <person name="Berthelot C."/>
            <person name="Parey E."/>
            <person name="Roest-Crollius H."/>
            <person name="Braasch I."/>
            <person name="Postlethwait J."/>
            <person name="Robinson-Rechavi M."/>
            <person name="Echchiki A."/>
            <person name="Begum T."/>
            <person name="Montfort J."/>
            <person name="Schartl M."/>
            <person name="Bobe J."/>
            <person name="Guiguen Y."/>
        </authorList>
    </citation>
    <scope>NUCLEOTIDE SEQUENCE [LARGE SCALE GENOMIC DNA]</scope>
    <source>
        <strain evidence="10">M_S1</strain>
        <tissue evidence="10">Blood</tissue>
    </source>
</reference>
<feature type="domain" description="Zinc finger piccolo-type" evidence="9">
    <location>
        <begin position="100"/>
        <end position="156"/>
    </location>
</feature>